<keyword evidence="4" id="KW-0964">Secreted</keyword>
<dbReference type="InterPro" id="IPR029044">
    <property type="entry name" value="Nucleotide-diphossugar_trans"/>
</dbReference>
<comment type="subcellular location">
    <subcellularLocation>
        <location evidence="1">Secreted</location>
    </subcellularLocation>
</comment>
<dbReference type="Proteomes" id="UP000823749">
    <property type="component" value="Chromosome 7"/>
</dbReference>
<feature type="signal peptide" evidence="6">
    <location>
        <begin position="1"/>
        <end position="21"/>
    </location>
</feature>
<dbReference type="HAMAP" id="MF_00539">
    <property type="entry name" value="Ribosomal_bL27"/>
    <property type="match status" value="1"/>
</dbReference>
<dbReference type="GO" id="GO:0060320">
    <property type="term" value="P:rejection of self pollen"/>
    <property type="evidence" value="ECO:0007669"/>
    <property type="project" value="UniProtKB-KW"/>
</dbReference>
<evidence type="ECO:0000313" key="7">
    <source>
        <dbReference type="EMBL" id="KAG5538574.1"/>
    </source>
</evidence>
<accession>A0AAV6JG65</accession>
<keyword evidence="5 6" id="KW-0732">Signal</keyword>
<organism evidence="7 8">
    <name type="scientific">Rhododendron griersonianum</name>
    <dbReference type="NCBI Taxonomy" id="479676"/>
    <lineage>
        <taxon>Eukaryota</taxon>
        <taxon>Viridiplantae</taxon>
        <taxon>Streptophyta</taxon>
        <taxon>Embryophyta</taxon>
        <taxon>Tracheophyta</taxon>
        <taxon>Spermatophyta</taxon>
        <taxon>Magnoliopsida</taxon>
        <taxon>eudicotyledons</taxon>
        <taxon>Gunneridae</taxon>
        <taxon>Pentapetalae</taxon>
        <taxon>asterids</taxon>
        <taxon>Ericales</taxon>
        <taxon>Ericaceae</taxon>
        <taxon>Ericoideae</taxon>
        <taxon>Rhodoreae</taxon>
        <taxon>Rhododendron</taxon>
    </lineage>
</organism>
<dbReference type="Gene3D" id="2.40.50.100">
    <property type="match status" value="1"/>
</dbReference>
<comment type="caution">
    <text evidence="7">The sequence shown here is derived from an EMBL/GenBank/DDBJ whole genome shotgun (WGS) entry which is preliminary data.</text>
</comment>
<dbReference type="InterPro" id="IPR010264">
    <property type="entry name" value="Self-incomp_S1"/>
</dbReference>
<gene>
    <name evidence="7" type="ORF">RHGRI_019227</name>
</gene>
<evidence type="ECO:0000256" key="4">
    <source>
        <dbReference type="ARBA" id="ARBA00022525"/>
    </source>
</evidence>
<dbReference type="Pfam" id="PF05938">
    <property type="entry name" value="Self-incomp_S1"/>
    <property type="match status" value="1"/>
</dbReference>
<dbReference type="InterPro" id="IPR018261">
    <property type="entry name" value="Ribosomal_bL27_CS"/>
</dbReference>
<dbReference type="FunFam" id="2.40.50.100:FF:000038">
    <property type="entry name" value="50S ribosomal protein L27"/>
    <property type="match status" value="1"/>
</dbReference>
<dbReference type="Pfam" id="PF01016">
    <property type="entry name" value="Ribosomal_L27"/>
    <property type="match status" value="1"/>
</dbReference>
<reference evidence="7" key="1">
    <citation type="submission" date="2020-08" db="EMBL/GenBank/DDBJ databases">
        <title>Plant Genome Project.</title>
        <authorList>
            <person name="Zhang R.-G."/>
        </authorList>
    </citation>
    <scope>NUCLEOTIDE SEQUENCE</scope>
    <source>
        <strain evidence="7">WSP0</strain>
        <tissue evidence="7">Leaf</tissue>
    </source>
</reference>
<dbReference type="GO" id="GO:0006412">
    <property type="term" value="P:translation"/>
    <property type="evidence" value="ECO:0007669"/>
    <property type="project" value="InterPro"/>
</dbReference>
<evidence type="ECO:0000256" key="5">
    <source>
        <dbReference type="ARBA" id="ARBA00022729"/>
    </source>
</evidence>
<protein>
    <recommendedName>
        <fullName evidence="9">Ribosomal protein L27</fullName>
    </recommendedName>
</protein>
<keyword evidence="3" id="KW-0713">Self-incompatibility</keyword>
<evidence type="ECO:0000313" key="8">
    <source>
        <dbReference type="Proteomes" id="UP000823749"/>
    </source>
</evidence>
<evidence type="ECO:0000256" key="2">
    <source>
        <dbReference type="ARBA" id="ARBA00005581"/>
    </source>
</evidence>
<feature type="chain" id="PRO_5043596632" description="Ribosomal protein L27" evidence="6">
    <location>
        <begin position="22"/>
        <end position="567"/>
    </location>
</feature>
<evidence type="ECO:0008006" key="9">
    <source>
        <dbReference type="Google" id="ProtNLM"/>
    </source>
</evidence>
<dbReference type="PROSITE" id="PS00831">
    <property type="entry name" value="RIBOSOMAL_L27"/>
    <property type="match status" value="1"/>
</dbReference>
<dbReference type="GO" id="GO:0003735">
    <property type="term" value="F:structural constituent of ribosome"/>
    <property type="evidence" value="ECO:0007669"/>
    <property type="project" value="InterPro"/>
</dbReference>
<dbReference type="SUPFAM" id="SSF110324">
    <property type="entry name" value="Ribosomal L27 protein-like"/>
    <property type="match status" value="1"/>
</dbReference>
<dbReference type="PRINTS" id="PR00063">
    <property type="entry name" value="RIBOSOMALL27"/>
</dbReference>
<dbReference type="InterPro" id="IPR001684">
    <property type="entry name" value="Ribosomal_bL27"/>
</dbReference>
<comment type="similarity">
    <text evidence="2">Belongs to the plant self-incompatibility (S1) protein family.</text>
</comment>
<evidence type="ECO:0000256" key="1">
    <source>
        <dbReference type="ARBA" id="ARBA00004613"/>
    </source>
</evidence>
<dbReference type="GO" id="GO:0005576">
    <property type="term" value="C:extracellular region"/>
    <property type="evidence" value="ECO:0007669"/>
    <property type="project" value="UniProtKB-SubCell"/>
</dbReference>
<dbReference type="NCBIfam" id="TIGR00062">
    <property type="entry name" value="L27"/>
    <property type="match status" value="1"/>
</dbReference>
<evidence type="ECO:0000256" key="6">
    <source>
        <dbReference type="SAM" id="SignalP"/>
    </source>
</evidence>
<dbReference type="EMBL" id="JACTNZ010000007">
    <property type="protein sequence ID" value="KAG5538574.1"/>
    <property type="molecule type" value="Genomic_DNA"/>
</dbReference>
<name>A0AAV6JG65_9ERIC</name>
<dbReference type="AlphaFoldDB" id="A0AAV6JG65"/>
<dbReference type="GO" id="GO:0005840">
    <property type="term" value="C:ribosome"/>
    <property type="evidence" value="ECO:0007669"/>
    <property type="project" value="InterPro"/>
</dbReference>
<sequence length="567" mass="64198">MGQFHLSLAILLVYLISPALGKSGVHIISGVPSALRVQCKSKDDDIGTHTLSNGEEFSWRFKPNIFRTTLFYCYFFWEEKQKSFAVYDARLSRIFLELHKTSTVEDHPKKHKFDHLVLGPAAGEGLHDRLQCQGIKALNKTHFSASAGTSNFRENVAFVTVFTTYNTSIDRPINVESRDMVTVGNISYNKVERSMAVLDVFINFIQMMMPQSNIIILTDPASKLPVHRNRVTVYPIQGEYSRDKLMLQRIRSYIAFLETRLEEHFQWQRQISHYIFTDSDVAVVDDLGQIFNNYLNFHLVLTFRNNKDQPLNSGFIAVRGTPDGIRRGKVFLQEVLKVYSSKYMKASRMLGDQLALAWVVKSNPSFDAKRFTKPLAFLEEIGGASVLFLPCAIYNWTPPEGAGQFHGMPLDVKFRSPYRKMNFVTSLCRRLNLNELVTNAPVYSSASDITGGGLSLTFRRWATKKTAGSTKNGRDSNPKFLGVKKFGGERVIPGNIIVRQRGTRFHPGDYVGIGRDHTLFALKAGCVKFERHKLSGRKWVHVEPKEGHVLHPVYSNASSAPQMEIAS</sequence>
<dbReference type="SUPFAM" id="SSF53448">
    <property type="entry name" value="Nucleotide-diphospho-sugar transferases"/>
    <property type="match status" value="1"/>
</dbReference>
<keyword evidence="8" id="KW-1185">Reference proteome</keyword>
<proteinExistence type="inferred from homology"/>
<dbReference type="PANTHER" id="PTHR35723">
    <property type="entry name" value="POLYPHOSPHATIDYLINOSITOL PHOSPHATASE"/>
    <property type="match status" value="1"/>
</dbReference>
<evidence type="ECO:0000256" key="3">
    <source>
        <dbReference type="ARBA" id="ARBA00022471"/>
    </source>
</evidence>